<accession>A0A3S0Z3I5</accession>
<dbReference type="PRINTS" id="PR00082">
    <property type="entry name" value="GLFDHDRGNASE"/>
</dbReference>
<dbReference type="GO" id="GO:0004354">
    <property type="term" value="F:glutamate dehydrogenase (NADP+) activity"/>
    <property type="evidence" value="ECO:0007669"/>
    <property type="project" value="UniProtKB-EC"/>
</dbReference>
<name>A0A3S0Z3I5_ELYCH</name>
<evidence type="ECO:0000256" key="4">
    <source>
        <dbReference type="RuleBase" id="RU004417"/>
    </source>
</evidence>
<sequence>MGGGKGGADFDPKGKTDAEIMNFCQSFMTELQRHIGPDIDVPAGDIGVGGKEIGYMYGQYRRIRGAFENGVLTGKSLESGGSLVRPEATGYGAVFFLDSMLKHDGESMKGKTIVTSGYGNVSWGVCKKVAQLGGKVVTMSGSKGYVHDANGINTDEKFEFMLAIREGKVSMQDYADKFGAKFYAGQKPWGVKADIAIPAATQNEIDVEDAQKLIDSGVKYVVEASNMPTTNEAIEFLMSKDVALAPGKAANAGGVATSGLEMCQNSARLSWTAEEVEEKLKQIMSNIFNACKDASEKYGLGYNLVAGANLAGFEKVANAMVQQGRY</sequence>
<dbReference type="InterPro" id="IPR036291">
    <property type="entry name" value="NAD(P)-bd_dom_sf"/>
</dbReference>
<evidence type="ECO:0000313" key="7">
    <source>
        <dbReference type="Proteomes" id="UP000271974"/>
    </source>
</evidence>
<dbReference type="InterPro" id="IPR006096">
    <property type="entry name" value="Glu/Leu/Phe/Val/Trp_DH_C"/>
</dbReference>
<keyword evidence="7" id="KW-1185">Reference proteome</keyword>
<evidence type="ECO:0000256" key="2">
    <source>
        <dbReference type="ARBA" id="ARBA00012907"/>
    </source>
</evidence>
<dbReference type="STRING" id="188477.A0A3S0Z3I5"/>
<evidence type="ECO:0000256" key="1">
    <source>
        <dbReference type="ARBA" id="ARBA00006382"/>
    </source>
</evidence>
<dbReference type="InterPro" id="IPR046346">
    <property type="entry name" value="Aminoacid_DH-like_N_sf"/>
</dbReference>
<dbReference type="InterPro" id="IPR050724">
    <property type="entry name" value="Glu_Leu_Phe_Val_DH"/>
</dbReference>
<dbReference type="Pfam" id="PF02812">
    <property type="entry name" value="ELFV_dehydrog_N"/>
    <property type="match status" value="1"/>
</dbReference>
<dbReference type="OrthoDB" id="6718861at2759"/>
<feature type="domain" description="Glutamate/phenylalanine/leucine/valine/L-tryptophan dehydrogenase C-terminal" evidence="5">
    <location>
        <begin position="82"/>
        <end position="324"/>
    </location>
</feature>
<proteinExistence type="inferred from homology"/>
<evidence type="ECO:0000256" key="3">
    <source>
        <dbReference type="ARBA" id="ARBA00023002"/>
    </source>
</evidence>
<evidence type="ECO:0000259" key="5">
    <source>
        <dbReference type="SMART" id="SM00839"/>
    </source>
</evidence>
<dbReference type="Pfam" id="PF00208">
    <property type="entry name" value="ELFV_dehydrog"/>
    <property type="match status" value="1"/>
</dbReference>
<comment type="caution">
    <text evidence="6">The sequence shown here is derived from an EMBL/GenBank/DDBJ whole genome shotgun (WGS) entry which is preliminary data.</text>
</comment>
<dbReference type="CDD" id="cd05313">
    <property type="entry name" value="NAD_bind_2_Glu_DH"/>
    <property type="match status" value="1"/>
</dbReference>
<dbReference type="GO" id="GO:0006537">
    <property type="term" value="P:glutamate biosynthetic process"/>
    <property type="evidence" value="ECO:0007669"/>
    <property type="project" value="TreeGrafter"/>
</dbReference>
<organism evidence="6 7">
    <name type="scientific">Elysia chlorotica</name>
    <name type="common">Eastern emerald elysia</name>
    <name type="synonym">Sea slug</name>
    <dbReference type="NCBI Taxonomy" id="188477"/>
    <lineage>
        <taxon>Eukaryota</taxon>
        <taxon>Metazoa</taxon>
        <taxon>Spiralia</taxon>
        <taxon>Lophotrochozoa</taxon>
        <taxon>Mollusca</taxon>
        <taxon>Gastropoda</taxon>
        <taxon>Heterobranchia</taxon>
        <taxon>Euthyneura</taxon>
        <taxon>Panpulmonata</taxon>
        <taxon>Sacoglossa</taxon>
        <taxon>Placobranchoidea</taxon>
        <taxon>Plakobranchidae</taxon>
        <taxon>Elysia</taxon>
    </lineage>
</organism>
<keyword evidence="3 4" id="KW-0560">Oxidoreductase</keyword>
<dbReference type="InterPro" id="IPR033922">
    <property type="entry name" value="NAD_bind_Glu_DH"/>
</dbReference>
<dbReference type="SMART" id="SM00839">
    <property type="entry name" value="ELFV_dehydrog"/>
    <property type="match status" value="1"/>
</dbReference>
<dbReference type="EMBL" id="RQTK01001529">
    <property type="protein sequence ID" value="RUS69944.1"/>
    <property type="molecule type" value="Genomic_DNA"/>
</dbReference>
<dbReference type="SUPFAM" id="SSF51735">
    <property type="entry name" value="NAD(P)-binding Rossmann-fold domains"/>
    <property type="match status" value="1"/>
</dbReference>
<dbReference type="Proteomes" id="UP000271974">
    <property type="component" value="Unassembled WGS sequence"/>
</dbReference>
<dbReference type="SUPFAM" id="SSF53223">
    <property type="entry name" value="Aminoacid dehydrogenase-like, N-terminal domain"/>
    <property type="match status" value="1"/>
</dbReference>
<gene>
    <name evidence="6" type="ORF">EGW08_022286</name>
</gene>
<evidence type="ECO:0000313" key="6">
    <source>
        <dbReference type="EMBL" id="RUS69944.1"/>
    </source>
</evidence>
<comment type="similarity">
    <text evidence="1 4">Belongs to the Glu/Leu/Phe/Val dehydrogenases family.</text>
</comment>
<dbReference type="GO" id="GO:0005829">
    <property type="term" value="C:cytosol"/>
    <property type="evidence" value="ECO:0007669"/>
    <property type="project" value="TreeGrafter"/>
</dbReference>
<dbReference type="InterPro" id="IPR006097">
    <property type="entry name" value="Glu/Leu/Phe/Val/Trp_DH_dimer"/>
</dbReference>
<dbReference type="EC" id="1.4.1.4" evidence="2"/>
<protein>
    <recommendedName>
        <fullName evidence="2">glutamate dehydrogenase (NADP(+))</fullName>
        <ecNumber evidence="2">1.4.1.4</ecNumber>
    </recommendedName>
</protein>
<dbReference type="PANTHER" id="PTHR43571">
    <property type="entry name" value="NADP-SPECIFIC GLUTAMATE DEHYDROGENASE 1-RELATED"/>
    <property type="match status" value="1"/>
</dbReference>
<dbReference type="InterPro" id="IPR006095">
    <property type="entry name" value="Glu/Leu/Phe/Val/Trp_DH"/>
</dbReference>
<dbReference type="FunFam" id="3.40.50.720:FF:000030">
    <property type="entry name" value="Glutamate dehydrogenase"/>
    <property type="match status" value="1"/>
</dbReference>
<dbReference type="AlphaFoldDB" id="A0A3S0Z3I5"/>
<dbReference type="PANTHER" id="PTHR43571:SF1">
    <property type="entry name" value="NADP-SPECIFIC GLUTAMATE DEHYDROGENASE 1-RELATED"/>
    <property type="match status" value="1"/>
</dbReference>
<dbReference type="Gene3D" id="3.40.50.720">
    <property type="entry name" value="NAD(P)-binding Rossmann-like Domain"/>
    <property type="match status" value="1"/>
</dbReference>
<reference evidence="6 7" key="1">
    <citation type="submission" date="2019-01" db="EMBL/GenBank/DDBJ databases">
        <title>A draft genome assembly of the solar-powered sea slug Elysia chlorotica.</title>
        <authorList>
            <person name="Cai H."/>
            <person name="Li Q."/>
            <person name="Fang X."/>
            <person name="Li J."/>
            <person name="Curtis N.E."/>
            <person name="Altenburger A."/>
            <person name="Shibata T."/>
            <person name="Feng M."/>
            <person name="Maeda T."/>
            <person name="Schwartz J.A."/>
            <person name="Shigenobu S."/>
            <person name="Lundholm N."/>
            <person name="Nishiyama T."/>
            <person name="Yang H."/>
            <person name="Hasebe M."/>
            <person name="Li S."/>
            <person name="Pierce S.K."/>
            <person name="Wang J."/>
        </authorList>
    </citation>
    <scope>NUCLEOTIDE SEQUENCE [LARGE SCALE GENOMIC DNA]</scope>
    <source>
        <strain evidence="6">EC2010</strain>
        <tissue evidence="6">Whole organism of an adult</tissue>
    </source>
</reference>
<dbReference type="Gene3D" id="3.40.50.10860">
    <property type="entry name" value="Leucine Dehydrogenase, chain A, domain 1"/>
    <property type="match status" value="1"/>
</dbReference>